<dbReference type="InterPro" id="IPR003439">
    <property type="entry name" value="ABC_transporter-like_ATP-bd"/>
</dbReference>
<sequence length="323" mass="36211">MINLPRGIGVFLWRIRPLTEVVRARGLVKRYNGFPAVKGIDFDVRPGECFGFLGPNGAGKTTTIKMIHCFTPVSDGTLEVLGYDVRRQPRQIKARLGVVPQEDNLDPELTVVENLLLYASYFDLPRGVARERVGELLVFANLEDKAGVEVEHLSGGMKRRLAIARGLINNPGLLILDEPTTGLDPEARHLVWEKMRQLKAGGVTLILTTHYLEEAAQLCDRLVIMDHGIILEEGSPRELVERHVGREVLELSPVDGRGREILNLVDGMILASQFIGRTLYLYTTRGREVWRRIQDGNGHFSHQVLRPATLEDVFLKLTGRNLS</sequence>
<dbReference type="InterPro" id="IPR050763">
    <property type="entry name" value="ABC_transporter_ATP-binding"/>
</dbReference>
<dbReference type="Gene3D" id="3.40.50.300">
    <property type="entry name" value="P-loop containing nucleotide triphosphate hydrolases"/>
    <property type="match status" value="1"/>
</dbReference>
<keyword evidence="5" id="KW-0547">Nucleotide-binding</keyword>
<comment type="similarity">
    <text evidence="2">Belongs to the ABC transporter superfamily.</text>
</comment>
<protein>
    <submittedName>
        <fullName evidence="10">ABC-type multidrug transport system, ATPase component</fullName>
    </submittedName>
</protein>
<keyword evidence="3" id="KW-0813">Transport</keyword>
<accession>A0A0S6UEG9</accession>
<dbReference type="Proteomes" id="UP000063718">
    <property type="component" value="Unassembled WGS sequence"/>
</dbReference>
<evidence type="ECO:0000256" key="6">
    <source>
        <dbReference type="ARBA" id="ARBA00022840"/>
    </source>
</evidence>
<evidence type="ECO:0000259" key="9">
    <source>
        <dbReference type="PROSITE" id="PS50893"/>
    </source>
</evidence>
<reference evidence="10" key="1">
    <citation type="journal article" date="2014" name="Gene">
        <title>Genome-guided analysis of transformation efficiency and carbon dioxide assimilation by Moorella thermoacetica Y72.</title>
        <authorList>
            <person name="Tsukahara K."/>
            <person name="Kita A."/>
            <person name="Nakashimada Y."/>
            <person name="Hoshino T."/>
            <person name="Murakami K."/>
        </authorList>
    </citation>
    <scope>NUCLEOTIDE SEQUENCE [LARGE SCALE GENOMIC DNA]</scope>
    <source>
        <strain evidence="10">Y72</strain>
    </source>
</reference>
<evidence type="ECO:0000256" key="5">
    <source>
        <dbReference type="ARBA" id="ARBA00022741"/>
    </source>
</evidence>
<evidence type="ECO:0000256" key="2">
    <source>
        <dbReference type="ARBA" id="ARBA00005417"/>
    </source>
</evidence>
<dbReference type="EMBL" id="DF238840">
    <property type="protein sequence ID" value="GAF26596.1"/>
    <property type="molecule type" value="Genomic_DNA"/>
</dbReference>
<feature type="domain" description="ABC transporter" evidence="9">
    <location>
        <begin position="22"/>
        <end position="252"/>
    </location>
</feature>
<dbReference type="Pfam" id="PF00005">
    <property type="entry name" value="ABC_tran"/>
    <property type="match status" value="1"/>
</dbReference>
<organism evidence="10">
    <name type="scientific">Moorella thermoacetica Y72</name>
    <dbReference type="NCBI Taxonomy" id="1325331"/>
    <lineage>
        <taxon>Bacteria</taxon>
        <taxon>Bacillati</taxon>
        <taxon>Bacillota</taxon>
        <taxon>Clostridia</taxon>
        <taxon>Neomoorellales</taxon>
        <taxon>Neomoorellaceae</taxon>
        <taxon>Neomoorella</taxon>
    </lineage>
</organism>
<keyword evidence="4" id="KW-1003">Cell membrane</keyword>
<dbReference type="GO" id="GO:0005524">
    <property type="term" value="F:ATP binding"/>
    <property type="evidence" value="ECO:0007669"/>
    <property type="project" value="UniProtKB-KW"/>
</dbReference>
<dbReference type="SUPFAM" id="SSF52540">
    <property type="entry name" value="P-loop containing nucleoside triphosphate hydrolases"/>
    <property type="match status" value="1"/>
</dbReference>
<evidence type="ECO:0000256" key="4">
    <source>
        <dbReference type="ARBA" id="ARBA00022475"/>
    </source>
</evidence>
<dbReference type="GO" id="GO:0005886">
    <property type="term" value="C:plasma membrane"/>
    <property type="evidence" value="ECO:0007669"/>
    <property type="project" value="UniProtKB-SubCell"/>
</dbReference>
<dbReference type="PANTHER" id="PTHR42711">
    <property type="entry name" value="ABC TRANSPORTER ATP-BINDING PROTEIN"/>
    <property type="match status" value="1"/>
</dbReference>
<name>A0A0S6UEG9_NEOTH</name>
<dbReference type="FunFam" id="3.40.50.300:FF:000589">
    <property type="entry name" value="ABC transporter, ATP-binding subunit"/>
    <property type="match status" value="1"/>
</dbReference>
<gene>
    <name evidence="10" type="ORF">MTY_1936</name>
</gene>
<evidence type="ECO:0000256" key="1">
    <source>
        <dbReference type="ARBA" id="ARBA00004236"/>
    </source>
</evidence>
<dbReference type="PANTHER" id="PTHR42711:SF5">
    <property type="entry name" value="ABC TRANSPORTER ATP-BINDING PROTEIN NATA"/>
    <property type="match status" value="1"/>
</dbReference>
<evidence type="ECO:0000256" key="7">
    <source>
        <dbReference type="ARBA" id="ARBA00022967"/>
    </source>
</evidence>
<dbReference type="AlphaFoldDB" id="A0A0S6UEG9"/>
<evidence type="ECO:0000313" key="10">
    <source>
        <dbReference type="EMBL" id="GAF26596.1"/>
    </source>
</evidence>
<keyword evidence="8" id="KW-0472">Membrane</keyword>
<dbReference type="InterPro" id="IPR017871">
    <property type="entry name" value="ABC_transporter-like_CS"/>
</dbReference>
<dbReference type="GO" id="GO:0016887">
    <property type="term" value="F:ATP hydrolysis activity"/>
    <property type="evidence" value="ECO:0007669"/>
    <property type="project" value="InterPro"/>
</dbReference>
<dbReference type="PROSITE" id="PS50893">
    <property type="entry name" value="ABC_TRANSPORTER_2"/>
    <property type="match status" value="1"/>
</dbReference>
<dbReference type="InterPro" id="IPR027417">
    <property type="entry name" value="P-loop_NTPase"/>
</dbReference>
<dbReference type="SMART" id="SM00382">
    <property type="entry name" value="AAA"/>
    <property type="match status" value="1"/>
</dbReference>
<keyword evidence="7" id="KW-1278">Translocase</keyword>
<evidence type="ECO:0000256" key="8">
    <source>
        <dbReference type="ARBA" id="ARBA00023136"/>
    </source>
</evidence>
<dbReference type="InterPro" id="IPR003593">
    <property type="entry name" value="AAA+_ATPase"/>
</dbReference>
<proteinExistence type="inferred from homology"/>
<comment type="subcellular location">
    <subcellularLocation>
        <location evidence="1">Cell membrane</location>
    </subcellularLocation>
</comment>
<evidence type="ECO:0000256" key="3">
    <source>
        <dbReference type="ARBA" id="ARBA00022448"/>
    </source>
</evidence>
<dbReference type="PROSITE" id="PS00211">
    <property type="entry name" value="ABC_TRANSPORTER_1"/>
    <property type="match status" value="1"/>
</dbReference>
<keyword evidence="6" id="KW-0067">ATP-binding</keyword>